<evidence type="ECO:0000313" key="6">
    <source>
        <dbReference type="EMBL" id="VFR96694.1"/>
    </source>
</evidence>
<dbReference type="EMBL" id="CAADII010000030">
    <property type="protein sequence ID" value="VFR54637.1"/>
    <property type="molecule type" value="Genomic_DNA"/>
</dbReference>
<evidence type="ECO:0000313" key="2">
    <source>
        <dbReference type="EMBL" id="VFR33819.1"/>
    </source>
</evidence>
<dbReference type="EMBL" id="CAADIK010000047">
    <property type="protein sequence ID" value="VFR79972.1"/>
    <property type="molecule type" value="Genomic_DNA"/>
</dbReference>
<evidence type="ECO:0000313" key="4">
    <source>
        <dbReference type="EMBL" id="VFR79972.1"/>
    </source>
</evidence>
<dbReference type="EMBL" id="CAADHY010000032">
    <property type="protein sequence ID" value="VFR33819.1"/>
    <property type="molecule type" value="Genomic_DNA"/>
</dbReference>
<dbReference type="EMBL" id="CAADIZ010000024">
    <property type="protein sequence ID" value="VFS23730.1"/>
    <property type="molecule type" value="Genomic_DNA"/>
</dbReference>
<dbReference type="EMBL" id="CAADIP010000051">
    <property type="protein sequence ID" value="VFR96694.1"/>
    <property type="molecule type" value="Genomic_DNA"/>
</dbReference>
<dbReference type="EMBL" id="CAADIO010000016">
    <property type="protein sequence ID" value="VFR88925.1"/>
    <property type="molecule type" value="Genomic_DNA"/>
</dbReference>
<protein>
    <submittedName>
        <fullName evidence="2">Uncharacterized protein</fullName>
    </submittedName>
</protein>
<name>A0A484QAM9_9ZZZZ</name>
<evidence type="ECO:0000313" key="7">
    <source>
        <dbReference type="EMBL" id="VFS23730.1"/>
    </source>
</evidence>
<evidence type="ECO:0000256" key="1">
    <source>
        <dbReference type="SAM" id="MobiDB-lite"/>
    </source>
</evidence>
<feature type="region of interest" description="Disordered" evidence="1">
    <location>
        <begin position="147"/>
        <end position="170"/>
    </location>
</feature>
<sequence>MDMYAIRRQRLRFLIANDPLAQGNQAAFAERLGYTRAQISQYLSATYNNGRSPGEQAARALETKAKLPPLWLDGCDNLTQNWPFPEIPRDAFEALPDAAKARAGKFISSLIQEHGQARAGVRRSLTMREDEMASLLSTDDALGLRATTVAPQDEHPGTKPKGRRGNKADS</sequence>
<evidence type="ECO:0000313" key="3">
    <source>
        <dbReference type="EMBL" id="VFR54637.1"/>
    </source>
</evidence>
<evidence type="ECO:0000313" key="5">
    <source>
        <dbReference type="EMBL" id="VFR88925.1"/>
    </source>
</evidence>
<dbReference type="AlphaFoldDB" id="A0A484QAM9"/>
<reference evidence="2" key="1">
    <citation type="submission" date="2019-03" db="EMBL/GenBank/DDBJ databases">
        <authorList>
            <person name="Danneels B."/>
        </authorList>
    </citation>
    <scope>NUCLEOTIDE SEQUENCE</scope>
</reference>
<proteinExistence type="predicted"/>
<gene>
    <name evidence="2" type="ORF">AMP9_2968</name>
    <name evidence="3" type="ORF">BRI6_3176</name>
    <name evidence="4" type="ORF">BRI9_3238</name>
    <name evidence="6" type="ORF">IVO3_3233</name>
    <name evidence="5" type="ORF">RAN3_3038</name>
    <name evidence="7" type="ORF">RAN7_3208</name>
</gene>
<feature type="compositionally biased region" description="Basic residues" evidence="1">
    <location>
        <begin position="158"/>
        <end position="170"/>
    </location>
</feature>
<organism evidence="2">
    <name type="scientific">plant metagenome</name>
    <dbReference type="NCBI Taxonomy" id="1297885"/>
    <lineage>
        <taxon>unclassified sequences</taxon>
        <taxon>metagenomes</taxon>
        <taxon>organismal metagenomes</taxon>
    </lineage>
</organism>
<accession>A0A484QAM9</accession>